<dbReference type="AlphaFoldDB" id="A0A0N0DZ27"/>
<feature type="region of interest" description="Disordered" evidence="1">
    <location>
        <begin position="1"/>
        <end position="28"/>
    </location>
</feature>
<dbReference type="RefSeq" id="XP_015663267.1">
    <property type="nucleotide sequence ID" value="XM_015797747.1"/>
</dbReference>
<feature type="compositionally biased region" description="Low complexity" evidence="1">
    <location>
        <begin position="134"/>
        <end position="145"/>
    </location>
</feature>
<feature type="compositionally biased region" description="Acidic residues" evidence="1">
    <location>
        <begin position="306"/>
        <end position="316"/>
    </location>
</feature>
<feature type="region of interest" description="Disordered" evidence="1">
    <location>
        <begin position="41"/>
        <end position="60"/>
    </location>
</feature>
<dbReference type="OrthoDB" id="273657at2759"/>
<feature type="region of interest" description="Disordered" evidence="1">
    <location>
        <begin position="92"/>
        <end position="165"/>
    </location>
</feature>
<evidence type="ECO:0000313" key="2">
    <source>
        <dbReference type="EMBL" id="KPA84828.1"/>
    </source>
</evidence>
<reference evidence="2 3" key="1">
    <citation type="submission" date="2015-07" db="EMBL/GenBank/DDBJ databases">
        <title>High-quality genome of monoxenous trypanosomatid Leptomonas pyrrhocoris.</title>
        <authorList>
            <person name="Flegontov P."/>
            <person name="Butenko A."/>
            <person name="Firsov S."/>
            <person name="Vlcek C."/>
            <person name="Logacheva M.D."/>
            <person name="Field M."/>
            <person name="Filatov D."/>
            <person name="Flegontova O."/>
            <person name="Gerasimov E."/>
            <person name="Jackson A.P."/>
            <person name="Kelly S."/>
            <person name="Opperdoes F."/>
            <person name="O'Reilly A."/>
            <person name="Votypka J."/>
            <person name="Yurchenko V."/>
            <person name="Lukes J."/>
        </authorList>
    </citation>
    <scope>NUCLEOTIDE SEQUENCE [LARGE SCALE GENOMIC DNA]</scope>
    <source>
        <strain evidence="2">H10</strain>
    </source>
</reference>
<gene>
    <name evidence="2" type="ORF">ABB37_01302</name>
</gene>
<sequence>MIPRYDGLVPAIRGPASSSTPTTNTKNTIPTTVARYVMHPASTSTAAAPGNTGRENTSGEHERRLYTFLPSADVSAPPRQLRVASYFFGDTDPSSSAAASGLAAEEESSSSSDEDGDDDGADAEGEQQRQQVRSAPPNASAPASNTHASHGKERRRRRRGREPMRLEYQGIMDVKPVTATSDRVVKMASTPSAVYRHLTCVLMEMPTAWRDTRSDGADGAENGDEAPRATTSSRLVLSTVLARPILQLWGERKEASAAADGMRDGTGAATGISKSWYSEQSTRISKKDWKTMDAAEAEAHKPTNWSDDDGGAEEDGSGSGGAETALAARDRKRAKAEATGRAVRDFLAGTKEALRQQSGVGDTDLLRPMATTAMPPPASSPAVAAASGASIITAKEWAKDENTNQSVGTVRRIVKAAATPSDASAPLTATTAVNPKTPAPVATVSIPSSNITDSNTATSNELESSDASLALPVLAAAVLREVRLTEARETAPLMELQKRILKQLPDFTVMSQKIKAPETKQEAVEWFQTCRQELRVWLQGQGHVIASDGTVTFGG</sequence>
<dbReference type="OMA" id="PASEYSH"/>
<feature type="compositionally biased region" description="Polar residues" evidence="1">
    <location>
        <begin position="272"/>
        <end position="283"/>
    </location>
</feature>
<comment type="caution">
    <text evidence="2">The sequence shown here is derived from an EMBL/GenBank/DDBJ whole genome shotgun (WGS) entry which is preliminary data.</text>
</comment>
<dbReference type="VEuPathDB" id="TriTrypDB:LpyrH10_02_2760"/>
<dbReference type="Proteomes" id="UP000037923">
    <property type="component" value="Unassembled WGS sequence"/>
</dbReference>
<dbReference type="RefSeq" id="XP_015663268.1">
    <property type="nucleotide sequence ID" value="XM_015797748.1"/>
</dbReference>
<dbReference type="EMBL" id="LGTL01000002">
    <property type="protein sequence ID" value="KPA84829.1"/>
    <property type="molecule type" value="Genomic_DNA"/>
</dbReference>
<evidence type="ECO:0000313" key="3">
    <source>
        <dbReference type="Proteomes" id="UP000037923"/>
    </source>
</evidence>
<keyword evidence="3" id="KW-1185">Reference proteome</keyword>
<proteinExistence type="predicted"/>
<name>A0A0N0DZ27_LEPPY</name>
<dbReference type="EMBL" id="LGTL01000002">
    <property type="protein sequence ID" value="KPA84828.1"/>
    <property type="molecule type" value="Genomic_DNA"/>
</dbReference>
<organism evidence="2 3">
    <name type="scientific">Leptomonas pyrrhocoris</name>
    <name type="common">Firebug parasite</name>
    <dbReference type="NCBI Taxonomy" id="157538"/>
    <lineage>
        <taxon>Eukaryota</taxon>
        <taxon>Discoba</taxon>
        <taxon>Euglenozoa</taxon>
        <taxon>Kinetoplastea</taxon>
        <taxon>Metakinetoplastina</taxon>
        <taxon>Trypanosomatida</taxon>
        <taxon>Trypanosomatidae</taxon>
        <taxon>Leishmaniinae</taxon>
        <taxon>Leptomonas</taxon>
    </lineage>
</organism>
<feature type="region of interest" description="Disordered" evidence="1">
    <location>
        <begin position="257"/>
        <end position="327"/>
    </location>
</feature>
<feature type="region of interest" description="Disordered" evidence="1">
    <location>
        <begin position="212"/>
        <end position="231"/>
    </location>
</feature>
<evidence type="ECO:0000256" key="1">
    <source>
        <dbReference type="SAM" id="MobiDB-lite"/>
    </source>
</evidence>
<dbReference type="GeneID" id="26901597"/>
<feature type="compositionally biased region" description="Basic and acidic residues" evidence="1">
    <location>
        <begin position="285"/>
        <end position="301"/>
    </location>
</feature>
<feature type="compositionally biased region" description="Low complexity" evidence="1">
    <location>
        <begin position="94"/>
        <end position="103"/>
    </location>
</feature>
<feature type="compositionally biased region" description="Acidic residues" evidence="1">
    <location>
        <begin position="104"/>
        <end position="125"/>
    </location>
</feature>
<accession>A0A0N0DZ27</accession>
<protein>
    <submittedName>
        <fullName evidence="2">Uncharacterized protein</fullName>
    </submittedName>
</protein>